<sequence>GVDSAKQEVEGQFAVLLKRIRLFFQLYFRDGTPFAIAQTLQWISAQIVPPIPPVQRTFDIDSRQSSPDWDSAY</sequence>
<dbReference type="Proteomes" id="UP001610657">
    <property type="component" value="Unassembled WGS sequence"/>
</dbReference>
<gene>
    <name evidence="1" type="ORF">RA271_29385</name>
</gene>
<accession>A0ABW7NWF5</accession>
<dbReference type="InterPro" id="IPR017739">
    <property type="entry name" value="T6SS-assoc_VCA0119"/>
</dbReference>
<dbReference type="EMBL" id="JAVCQK010000558">
    <property type="protein sequence ID" value="MFH7519231.1"/>
    <property type="molecule type" value="Genomic_DNA"/>
</dbReference>
<organism evidence="1 2">
    <name type="scientific">Pseudomonas syringae pv. tagetis</name>
    <dbReference type="NCBI Taxonomy" id="129140"/>
    <lineage>
        <taxon>Bacteria</taxon>
        <taxon>Pseudomonadati</taxon>
        <taxon>Pseudomonadota</taxon>
        <taxon>Gammaproteobacteria</taxon>
        <taxon>Pseudomonadales</taxon>
        <taxon>Pseudomonadaceae</taxon>
        <taxon>Pseudomonas</taxon>
    </lineage>
</organism>
<dbReference type="Pfam" id="PF16989">
    <property type="entry name" value="T6SS_VasJ"/>
    <property type="match status" value="1"/>
</dbReference>
<evidence type="ECO:0000313" key="1">
    <source>
        <dbReference type="EMBL" id="MFH7519231.1"/>
    </source>
</evidence>
<protein>
    <submittedName>
        <fullName evidence="1">Type VI secretion system domain-containing protein</fullName>
    </submittedName>
</protein>
<comment type="caution">
    <text evidence="1">The sequence shown here is derived from an EMBL/GenBank/DDBJ whole genome shotgun (WGS) entry which is preliminary data.</text>
</comment>
<evidence type="ECO:0000313" key="2">
    <source>
        <dbReference type="Proteomes" id="UP001610657"/>
    </source>
</evidence>
<proteinExistence type="predicted"/>
<reference evidence="1 2" key="1">
    <citation type="submission" date="2023-08" db="EMBL/GenBank/DDBJ databases">
        <title>Genomic and mutational analysis of Pseudomonas syringae pv. tagetis EB037 pathogenicity on sunflower.</title>
        <authorList>
            <person name="Maul J.E."/>
        </authorList>
    </citation>
    <scope>NUCLEOTIDE SEQUENCE [LARGE SCALE GENOMIC DNA]</scope>
    <source>
        <strain evidence="1 2">EB037_T1</strain>
    </source>
</reference>
<dbReference type="RefSeq" id="WP_395577944.1">
    <property type="nucleotide sequence ID" value="NZ_JAVCQK010000558.1"/>
</dbReference>
<name>A0ABW7NWF5_9PSED</name>
<feature type="non-terminal residue" evidence="1">
    <location>
        <position position="1"/>
    </location>
</feature>
<keyword evidence="2" id="KW-1185">Reference proteome</keyword>